<evidence type="ECO:0000256" key="1">
    <source>
        <dbReference type="ARBA" id="ARBA00022741"/>
    </source>
</evidence>
<feature type="domain" description="Carboxyltransferase" evidence="5">
    <location>
        <begin position="252"/>
        <end position="534"/>
    </location>
</feature>
<keyword evidence="3" id="KW-0067">ATP-binding</keyword>
<accession>A0AAI9MTS3</accession>
<dbReference type="InterPro" id="IPR003778">
    <property type="entry name" value="CT_A_B"/>
</dbReference>
<protein>
    <submittedName>
        <fullName evidence="6">5-oxoprolinase/urea amidolyase family protein</fullName>
    </submittedName>
</protein>
<dbReference type="SUPFAM" id="SSF50891">
    <property type="entry name" value="Cyclophilin-like"/>
    <property type="match status" value="2"/>
</dbReference>
<evidence type="ECO:0000256" key="3">
    <source>
        <dbReference type="ARBA" id="ARBA00022840"/>
    </source>
</evidence>
<name>A0AAI9MTS3_PROST</name>
<dbReference type="Gene3D" id="3.30.1360.40">
    <property type="match status" value="1"/>
</dbReference>
<dbReference type="SMART" id="SM00797">
    <property type="entry name" value="AHS2"/>
    <property type="match status" value="1"/>
</dbReference>
<evidence type="ECO:0000259" key="4">
    <source>
        <dbReference type="SMART" id="SM00796"/>
    </source>
</evidence>
<reference evidence="6" key="1">
    <citation type="submission" date="2024-02" db="EMBL/GenBank/DDBJ databases">
        <authorList>
            <consortium name="Clinical and Environmental Microbiology Branch: Whole genome sequencing antimicrobial resistance pathogens in the healthcare setting"/>
        </authorList>
    </citation>
    <scope>NUCLEOTIDE SEQUENCE</scope>
    <source>
        <strain evidence="6">2020GO-00142</strain>
    </source>
</reference>
<dbReference type="PANTHER" id="PTHR43309">
    <property type="entry name" value="5-OXOPROLINASE SUBUNIT C"/>
    <property type="match status" value="1"/>
</dbReference>
<feature type="domain" description="Carboxyltransferase" evidence="4">
    <location>
        <begin position="1"/>
        <end position="192"/>
    </location>
</feature>
<dbReference type="InterPro" id="IPR003833">
    <property type="entry name" value="CT_C_D"/>
</dbReference>
<evidence type="ECO:0000259" key="5">
    <source>
        <dbReference type="SMART" id="SM00797"/>
    </source>
</evidence>
<dbReference type="Gene3D" id="2.40.100.10">
    <property type="entry name" value="Cyclophilin-like"/>
    <property type="match status" value="2"/>
</dbReference>
<organism evidence="6">
    <name type="scientific">Providencia stuartii</name>
    <dbReference type="NCBI Taxonomy" id="588"/>
    <lineage>
        <taxon>Bacteria</taxon>
        <taxon>Pseudomonadati</taxon>
        <taxon>Pseudomonadota</taxon>
        <taxon>Gammaproteobacteria</taxon>
        <taxon>Enterobacterales</taxon>
        <taxon>Morganellaceae</taxon>
        <taxon>Providencia</taxon>
    </lineage>
</organism>
<dbReference type="AlphaFoldDB" id="A0AAI9MTS3"/>
<comment type="caution">
    <text evidence="6">The sequence shown here is derived from an EMBL/GenBank/DDBJ whole genome shotgun (WGS) entry which is preliminary data.</text>
</comment>
<proteinExistence type="predicted"/>
<dbReference type="PANTHER" id="PTHR43309:SF3">
    <property type="entry name" value="5-OXOPROLINASE SUBUNIT C"/>
    <property type="match status" value="1"/>
</dbReference>
<dbReference type="Pfam" id="PF02626">
    <property type="entry name" value="CT_A_B"/>
    <property type="match status" value="1"/>
</dbReference>
<dbReference type="SUPFAM" id="SSF160467">
    <property type="entry name" value="PH0987 N-terminal domain-like"/>
    <property type="match status" value="1"/>
</dbReference>
<keyword evidence="2" id="KW-0378">Hydrolase</keyword>
<sequence length="537" mass="58512">MRFLPVNLSAFMIELHSLEETMELTHLLRNRAHKLAIEEITPAARTVLVRFNSMLTNIDKLIDQIGRLDISATELKSGPLVTIPVHYNGEDLADVAEHLGTSIEDVIRRHTENEYQVAFCGFAPGFAYMVAKNAQLNVPRRPSPRIRIPAGSVALAGEFSSVYPQASPGGWQLIGVTETAVWDLYREEPALLKPGYRVNFVDAARAETTYSLPQPTHHHKSHEKMVLSDDLTVLATGLQTLVQDYGRMGLSALGISESGAMDKGALRSANRLVGNDIHEAALEITQGGFKAQANRPLLVGVTGASCDVEITTAEGIHYFAQQYQPIQLAKGDIIHLGTATKGVRSYLAIRGGIEMTPILGSCSFDTLAQVGPAPLKAGQRLAVKSLKQQTVISLNELPVLNYPSAHEIVVLDIVLGPRTDWFTQQAVRLLTSQLWQVTAASNRIGLRLAGDKGIERAKHQELPSEGTCVGAIQIPANGQPVLFLNDHPLTGGYPVIGAVCEYHLDLAGQIPVNAKIQFNPIKVFNEFEGSRDTYAYN</sequence>
<dbReference type="InterPro" id="IPR029000">
    <property type="entry name" value="Cyclophilin-like_dom_sf"/>
</dbReference>
<dbReference type="GO" id="GO:0016787">
    <property type="term" value="F:hydrolase activity"/>
    <property type="evidence" value="ECO:0007669"/>
    <property type="project" value="UniProtKB-KW"/>
</dbReference>
<gene>
    <name evidence="6" type="ORF">JRA39_000174</name>
</gene>
<dbReference type="GO" id="GO:0005524">
    <property type="term" value="F:ATP binding"/>
    <property type="evidence" value="ECO:0007669"/>
    <property type="project" value="UniProtKB-KW"/>
</dbReference>
<evidence type="ECO:0000256" key="2">
    <source>
        <dbReference type="ARBA" id="ARBA00022801"/>
    </source>
</evidence>
<dbReference type="EMBL" id="AAZDVE040000001">
    <property type="protein sequence ID" value="EMP9431187.1"/>
    <property type="molecule type" value="Genomic_DNA"/>
</dbReference>
<dbReference type="Pfam" id="PF02682">
    <property type="entry name" value="CT_C_D"/>
    <property type="match status" value="1"/>
</dbReference>
<dbReference type="SMART" id="SM00796">
    <property type="entry name" value="AHS1"/>
    <property type="match status" value="1"/>
</dbReference>
<evidence type="ECO:0000313" key="6">
    <source>
        <dbReference type="EMBL" id="EMP9431187.1"/>
    </source>
</evidence>
<dbReference type="InterPro" id="IPR052708">
    <property type="entry name" value="PxpC"/>
</dbReference>
<dbReference type="NCBIfam" id="TIGR00724">
    <property type="entry name" value="urea_amlyse_rel"/>
    <property type="match status" value="1"/>
</dbReference>
<keyword evidence="1" id="KW-0547">Nucleotide-binding</keyword>